<dbReference type="EMBL" id="PDOF01000001">
    <property type="protein sequence ID" value="PYZ97685.1"/>
    <property type="molecule type" value="Genomic_DNA"/>
</dbReference>
<proteinExistence type="predicted"/>
<gene>
    <name evidence="2" type="ORF">CR205_03575</name>
</gene>
<dbReference type="Proteomes" id="UP000248066">
    <property type="component" value="Unassembled WGS sequence"/>
</dbReference>
<dbReference type="AlphaFoldDB" id="A0A2W0HJK5"/>
<evidence type="ECO:0000256" key="1">
    <source>
        <dbReference type="SAM" id="Phobius"/>
    </source>
</evidence>
<keyword evidence="1" id="KW-0472">Membrane</keyword>
<feature type="transmembrane region" description="Helical" evidence="1">
    <location>
        <begin position="56"/>
        <end position="75"/>
    </location>
</feature>
<evidence type="ECO:0000313" key="3">
    <source>
        <dbReference type="Proteomes" id="UP000248066"/>
    </source>
</evidence>
<keyword evidence="3" id="KW-1185">Reference proteome</keyword>
<name>A0A2W0HJK5_9BACI</name>
<evidence type="ECO:0000313" key="2">
    <source>
        <dbReference type="EMBL" id="PYZ97685.1"/>
    </source>
</evidence>
<sequence>MLILPFHRMFWYTAGLEVRTLKVLLEIIRAGLITLVLGAVFNALISRLYVWFGLDIGEMGWLINLGILILIFVLYQNKFQFSGWNHSFKTEKLTSPVTTLLIGTAAVLILMPLMITSAGPWFS</sequence>
<keyword evidence="1" id="KW-0812">Transmembrane</keyword>
<reference evidence="2 3" key="1">
    <citation type="submission" date="2017-10" db="EMBL/GenBank/DDBJ databases">
        <title>Bacillus sp. nov., a halophilic bacterium isolated from a Yangshapao Lake.</title>
        <authorList>
            <person name="Wang H."/>
        </authorList>
    </citation>
    <scope>NUCLEOTIDE SEQUENCE [LARGE SCALE GENOMIC DNA]</scope>
    <source>
        <strain evidence="2 3">YSP-3</strain>
    </source>
</reference>
<feature type="transmembrane region" description="Helical" evidence="1">
    <location>
        <begin position="96"/>
        <end position="115"/>
    </location>
</feature>
<dbReference type="RefSeq" id="WP_110517014.1">
    <property type="nucleotide sequence ID" value="NZ_PDOF01000001.1"/>
</dbReference>
<feature type="transmembrane region" description="Helical" evidence="1">
    <location>
        <begin position="27"/>
        <end position="50"/>
    </location>
</feature>
<protein>
    <submittedName>
        <fullName evidence="2">Uncharacterized protein</fullName>
    </submittedName>
</protein>
<accession>A0A2W0HJK5</accession>
<organism evidence="2 3">
    <name type="scientific">Alteribacter lacisalsi</name>
    <dbReference type="NCBI Taxonomy" id="2045244"/>
    <lineage>
        <taxon>Bacteria</taxon>
        <taxon>Bacillati</taxon>
        <taxon>Bacillota</taxon>
        <taxon>Bacilli</taxon>
        <taxon>Bacillales</taxon>
        <taxon>Bacillaceae</taxon>
        <taxon>Alteribacter</taxon>
    </lineage>
</organism>
<comment type="caution">
    <text evidence="2">The sequence shown here is derived from an EMBL/GenBank/DDBJ whole genome shotgun (WGS) entry which is preliminary data.</text>
</comment>
<keyword evidence="1" id="KW-1133">Transmembrane helix</keyword>